<proteinExistence type="predicted"/>
<dbReference type="HOGENOM" id="CLU_1026508_0_0_11"/>
<evidence type="ECO:0000313" key="3">
    <source>
        <dbReference type="EMBL" id="ADG76899.1"/>
    </source>
</evidence>
<dbReference type="RefSeq" id="WP_013124954.1">
    <property type="nucleotide sequence ID" value="NC_014158.1"/>
</dbReference>
<keyword evidence="1" id="KW-0472">Membrane</keyword>
<dbReference type="STRING" id="521096.Tpau_0249"/>
<feature type="transmembrane region" description="Helical" evidence="1">
    <location>
        <begin position="29"/>
        <end position="52"/>
    </location>
</feature>
<dbReference type="GO" id="GO:0080120">
    <property type="term" value="P:CAAX-box protein maturation"/>
    <property type="evidence" value="ECO:0007669"/>
    <property type="project" value="UniProtKB-ARBA"/>
</dbReference>
<organism evidence="3 4">
    <name type="scientific">Tsukamurella paurometabola (strain ATCC 8368 / DSM 20162 / CCUG 35730 / CIP 100753 / JCM 10117 / KCTC 9821 / NBRC 16120 / NCIMB 702349 / NCTC 13040)</name>
    <name type="common">Corynebacterium paurometabolum</name>
    <dbReference type="NCBI Taxonomy" id="521096"/>
    <lineage>
        <taxon>Bacteria</taxon>
        <taxon>Bacillati</taxon>
        <taxon>Actinomycetota</taxon>
        <taxon>Actinomycetes</taxon>
        <taxon>Mycobacteriales</taxon>
        <taxon>Tsukamurellaceae</taxon>
        <taxon>Tsukamurella</taxon>
    </lineage>
</organism>
<evidence type="ECO:0000259" key="2">
    <source>
        <dbReference type="Pfam" id="PF02517"/>
    </source>
</evidence>
<evidence type="ECO:0000313" key="4">
    <source>
        <dbReference type="Proteomes" id="UP000001213"/>
    </source>
</evidence>
<gene>
    <name evidence="3" type="ordered locus">Tpau_0249</name>
</gene>
<keyword evidence="1" id="KW-1133">Transmembrane helix</keyword>
<dbReference type="EMBL" id="CP001966">
    <property type="protein sequence ID" value="ADG76899.1"/>
    <property type="molecule type" value="Genomic_DNA"/>
</dbReference>
<keyword evidence="4" id="KW-1185">Reference proteome</keyword>
<feature type="transmembrane region" description="Helical" evidence="1">
    <location>
        <begin position="64"/>
        <end position="88"/>
    </location>
</feature>
<reference evidence="4" key="1">
    <citation type="submission" date="2010-03" db="EMBL/GenBank/DDBJ databases">
        <title>The complete chromosome of Tsukamurella paurometabola DSM 20162.</title>
        <authorList>
            <consortium name="US DOE Joint Genome Institute (JGI-PGF)"/>
            <person name="Lucas S."/>
            <person name="Copeland A."/>
            <person name="Lapidus A."/>
            <person name="Glavina del Rio T."/>
            <person name="Dalin E."/>
            <person name="Tice H."/>
            <person name="Bruce D."/>
            <person name="Goodwin L."/>
            <person name="Pitluck S."/>
            <person name="Kyrpides N."/>
            <person name="Mavromatis K."/>
            <person name="Ivanova N."/>
            <person name="Mikhailova N."/>
            <person name="Munk A.C."/>
            <person name="Brettin T."/>
            <person name="Detter J.C."/>
            <person name="Tapia R."/>
            <person name="Han C."/>
            <person name="Larimer F."/>
            <person name="Land M."/>
            <person name="Hauser L."/>
            <person name="Markowitz V."/>
            <person name="Cheng J.-F."/>
            <person name="Hugenholtz P."/>
            <person name="Woyke T."/>
            <person name="Wu D."/>
            <person name="Jando M."/>
            <person name="Brambilla E."/>
            <person name="Klenk H.-P."/>
            <person name="Eisen J.A."/>
        </authorList>
    </citation>
    <scope>NUCLEOTIDE SEQUENCE [LARGE SCALE GENOMIC DNA]</scope>
    <source>
        <strain evidence="4">ATCC 8368 / DSM 20162 / CCUG 35730 / CIP 100753 / JCM 10117 / KCTC 9821 / NBRC 16120 / NCIMB 702349 / NCTC 13040</strain>
    </source>
</reference>
<name>D5UQR6_TSUPD</name>
<sequence>MTDDSTSPAGGNAADERPRRRPWWQLYEANSLVGLAFAGMLWVVAFSAYLMAPQDDYQVGQASAPAVIGFLILGLIVVALVVGITIMFGASVREVRRRLGFTRPRGRAGWRWAWILVAIGLGIVIRMELVPAIGDLWPSIKIQSDAQRAADDLRDLQLAAPAWMVWTHAAGEELIFRCPVVAAAVWAFGDGPLRWRQVPRVCVAVVAAVVAVTSVLFGLAHVEFSWYNVAAAGVMGLACAVVAVVTRSIWPAAALHAAYNTFSIASMTRLW</sequence>
<dbReference type="InterPro" id="IPR003675">
    <property type="entry name" value="Rce1/LyrA-like_dom"/>
</dbReference>
<feature type="transmembrane region" description="Helical" evidence="1">
    <location>
        <begin position="201"/>
        <end position="220"/>
    </location>
</feature>
<dbReference type="Proteomes" id="UP000001213">
    <property type="component" value="Chromosome"/>
</dbReference>
<dbReference type="KEGG" id="tpr:Tpau_0249"/>
<accession>D5UQR6</accession>
<keyword evidence="1" id="KW-0812">Transmembrane</keyword>
<evidence type="ECO:0000256" key="1">
    <source>
        <dbReference type="SAM" id="Phobius"/>
    </source>
</evidence>
<dbReference type="Pfam" id="PF02517">
    <property type="entry name" value="Rce1-like"/>
    <property type="match status" value="1"/>
</dbReference>
<feature type="transmembrane region" description="Helical" evidence="1">
    <location>
        <begin position="226"/>
        <end position="245"/>
    </location>
</feature>
<dbReference type="GO" id="GO:0004175">
    <property type="term" value="F:endopeptidase activity"/>
    <property type="evidence" value="ECO:0007669"/>
    <property type="project" value="UniProtKB-ARBA"/>
</dbReference>
<feature type="transmembrane region" description="Helical" evidence="1">
    <location>
        <begin position="109"/>
        <end position="127"/>
    </location>
</feature>
<dbReference type="eggNOG" id="COG1266">
    <property type="taxonomic scope" value="Bacteria"/>
</dbReference>
<dbReference type="AlphaFoldDB" id="D5UQR6"/>
<feature type="domain" description="CAAX prenyl protease 2/Lysostaphin resistance protein A-like" evidence="2">
    <location>
        <begin position="162"/>
        <end position="262"/>
    </location>
</feature>
<protein>
    <submittedName>
        <fullName evidence="3">Abortive infection protein</fullName>
    </submittedName>
</protein>
<reference evidence="3 4" key="2">
    <citation type="journal article" date="2011" name="Stand. Genomic Sci.">
        <title>Complete genome sequence of Tsukamurella paurometabola type strain (no. 33).</title>
        <authorList>
            <person name="Munk A.C."/>
            <person name="Lapidus A."/>
            <person name="Lucas S."/>
            <person name="Nolan M."/>
            <person name="Tice H."/>
            <person name="Cheng J.F."/>
            <person name="Del Rio T.G."/>
            <person name="Goodwin L."/>
            <person name="Pitluck S."/>
            <person name="Liolios K."/>
            <person name="Huntemann M."/>
            <person name="Ivanova N."/>
            <person name="Mavromatis K."/>
            <person name="Mikhailova N."/>
            <person name="Pati A."/>
            <person name="Chen A."/>
            <person name="Palaniappan K."/>
            <person name="Tapia R."/>
            <person name="Han C."/>
            <person name="Land M."/>
            <person name="Hauser L."/>
            <person name="Chang Y.J."/>
            <person name="Jeffries C.D."/>
            <person name="Brettin T."/>
            <person name="Yasawong M."/>
            <person name="Brambilla E.M."/>
            <person name="Rohde M."/>
            <person name="Sikorski J."/>
            <person name="Goker M."/>
            <person name="Detter J.C."/>
            <person name="Woyke T."/>
            <person name="Bristow J."/>
            <person name="Eisen J.A."/>
            <person name="Markowitz V."/>
            <person name="Hugenholtz P."/>
            <person name="Kyrpides N.C."/>
            <person name="Klenk H.P."/>
        </authorList>
    </citation>
    <scope>NUCLEOTIDE SEQUENCE [LARGE SCALE GENOMIC DNA]</scope>
    <source>
        <strain evidence="4">ATCC 8368 / DSM 20162 / CCUG 35730 / CIP 100753 / JCM 10117 / KCTC 9821 / NBRC 16120 / NCIMB 702349 / NCTC 13040</strain>
    </source>
</reference>